<organism evidence="17">
    <name type="scientific">Salmonella typhimurium</name>
    <dbReference type="NCBI Taxonomy" id="90371"/>
    <lineage>
        <taxon>Bacteria</taxon>
        <taxon>Pseudomonadati</taxon>
        <taxon>Pseudomonadota</taxon>
        <taxon>Gammaproteobacteria</taxon>
        <taxon>Enterobacterales</taxon>
        <taxon>Enterobacteriaceae</taxon>
        <taxon>Salmonella</taxon>
    </lineage>
</organism>
<evidence type="ECO:0000313" key="15">
    <source>
        <dbReference type="EMBL" id="HAE5989976.1"/>
    </source>
</evidence>
<dbReference type="EMBL" id="DAASVL010000033">
    <property type="protein sequence ID" value="HAE7192755.1"/>
    <property type="molecule type" value="Genomic_DNA"/>
</dbReference>
<proteinExistence type="predicted"/>
<evidence type="ECO:0000313" key="16">
    <source>
        <dbReference type="EMBL" id="HAE7192755.1"/>
    </source>
</evidence>
<evidence type="ECO:0000313" key="5">
    <source>
        <dbReference type="EMBL" id="EDF8211935.1"/>
    </source>
</evidence>
<dbReference type="Proteomes" id="UP000839907">
    <property type="component" value="Unassembled WGS sequence"/>
</dbReference>
<dbReference type="EMBL" id="DAATEL010000032">
    <property type="protein sequence ID" value="HAE8407884.1"/>
    <property type="molecule type" value="Genomic_DNA"/>
</dbReference>
<evidence type="ECO:0000313" key="11">
    <source>
        <dbReference type="EMBL" id="HAB6840699.1"/>
    </source>
</evidence>
<reference evidence="1" key="2">
    <citation type="submission" date="2018-06" db="EMBL/GenBank/DDBJ databases">
        <authorList>
            <person name="Ashton P.M."/>
            <person name="Dallman T."/>
            <person name="Nair S."/>
            <person name="De Pinna E."/>
            <person name="Peters T."/>
            <person name="Grant K."/>
        </authorList>
    </citation>
    <scope>NUCLEOTIDE SEQUENCE [LARGE SCALE GENOMIC DNA]</scope>
    <source>
        <strain evidence="1">231108</strain>
    </source>
</reference>
<protein>
    <submittedName>
        <fullName evidence="17">Uncharacterized protein</fullName>
    </submittedName>
</protein>
<reference evidence="17" key="1">
    <citation type="journal article" date="2018" name="Genome Biol.">
        <title>SKESA: strategic k-mer extension for scrupulous assemblies.</title>
        <authorList>
            <person name="Souvorov A."/>
            <person name="Agarwala R."/>
            <person name="Lipman D.J."/>
        </authorList>
    </citation>
    <scope>NUCLEOTIDE SEQUENCE</scope>
    <source>
        <strain evidence="15">10-3692</strain>
        <strain evidence="19">12-7051</strain>
        <strain evidence="18">2011-60-1355-1</strain>
        <strain evidence="17">2011-60-474-1</strain>
        <strain evidence="16">2011-60-921-1</strain>
        <strain evidence="6">Salmonella enterica</strain>
        <strain evidence="12">SSI_AA346</strain>
        <strain evidence="11">SSI_AA524</strain>
        <strain evidence="13">SSI_AA604</strain>
        <strain evidence="14">SSI_AA691</strain>
    </source>
</reference>
<dbReference type="EMBL" id="DAATED010000031">
    <property type="protein sequence ID" value="HAE8224497.1"/>
    <property type="molecule type" value="Genomic_DNA"/>
</dbReference>
<evidence type="ECO:0000313" key="14">
    <source>
        <dbReference type="EMBL" id="HAD1656284.1"/>
    </source>
</evidence>
<dbReference type="AlphaFoldDB" id="A0A3Z6KHJ9"/>
<evidence type="ECO:0000313" key="9">
    <source>
        <dbReference type="EMBL" id="HAB4165314.1"/>
    </source>
</evidence>
<evidence type="ECO:0000313" key="3">
    <source>
        <dbReference type="EMBL" id="ECX7014941.1"/>
    </source>
</evidence>
<name>A0A3Z6KHJ9_SALTM</name>
<dbReference type="EMBL" id="DAATZX010000022">
    <property type="protein sequence ID" value="HAF0817838.1"/>
    <property type="molecule type" value="Genomic_DNA"/>
</dbReference>
<evidence type="ECO:0000313" key="13">
    <source>
        <dbReference type="EMBL" id="HAD0896717.1"/>
    </source>
</evidence>
<dbReference type="EMBL" id="DAANVX010000026">
    <property type="protein sequence ID" value="HAD1656284.1"/>
    <property type="molecule type" value="Genomic_DNA"/>
</dbReference>
<dbReference type="EMBL" id="DAAHFU010000018">
    <property type="protein sequence ID" value="HAB5932416.1"/>
    <property type="molecule type" value="Genomic_DNA"/>
</dbReference>
<dbReference type="EMBL" id="AAMBZR010000015">
    <property type="protein sequence ID" value="EDF8065450.1"/>
    <property type="molecule type" value="Genomic_DNA"/>
</dbReference>
<sequence>MSTVEQLLNADMKEAAARKKQYMSSSNLPLLEKVAAYPRPKKSPRDRVLRRILSMKLDAIFVNFM</sequence>
<evidence type="ECO:0000313" key="8">
    <source>
        <dbReference type="EMBL" id="HAB3907445.1"/>
    </source>
</evidence>
<dbReference type="EMBL" id="DAAGMI010000018">
    <property type="protein sequence ID" value="HAB3646987.1"/>
    <property type="molecule type" value="Genomic_DNA"/>
</dbReference>
<accession>A0A3Z6KHJ9</accession>
<dbReference type="EMBL" id="DAAGOO010000023">
    <property type="protein sequence ID" value="HAB3907445.1"/>
    <property type="molecule type" value="Genomic_DNA"/>
</dbReference>
<dbReference type="EMBL" id="AAKOMN010000013">
    <property type="protein sequence ID" value="ECT9795499.1"/>
    <property type="molecule type" value="Genomic_DNA"/>
</dbReference>
<evidence type="ECO:0000313" key="6">
    <source>
        <dbReference type="EMBL" id="HAB2319259.1"/>
    </source>
</evidence>
<dbReference type="EMBL" id="AAHIDF010000029">
    <property type="protein sequence ID" value="EBW3630298.1"/>
    <property type="molecule type" value="Genomic_DNA"/>
</dbReference>
<evidence type="ECO:0000313" key="17">
    <source>
        <dbReference type="EMBL" id="HAE8224497.1"/>
    </source>
</evidence>
<dbReference type="EMBL" id="AAMCAX010000017">
    <property type="protein sequence ID" value="EDF8211935.1"/>
    <property type="molecule type" value="Genomic_DNA"/>
</dbReference>
<evidence type="ECO:0000313" key="4">
    <source>
        <dbReference type="EMBL" id="EDF8065450.1"/>
    </source>
</evidence>
<gene>
    <name evidence="3" type="ORF">AQ530_17120</name>
    <name evidence="5" type="ORF">B2E31_16380</name>
    <name evidence="4" type="ORF">B4V59_16005</name>
    <name evidence="2" type="ORF">CSG22_14760</name>
    <name evidence="1" type="ORF">DPF41_19770</name>
    <name evidence="12" type="ORF">G0N71_13290</name>
    <name evidence="13" type="ORF">G0P12_09500</name>
    <name evidence="14" type="ORF">G0P73_16345</name>
    <name evidence="15" type="ORF">G4I66_000540</name>
    <name evidence="16" type="ORF">G4O56_003897</name>
    <name evidence="18" type="ORF">G4Q50_004027</name>
    <name evidence="17" type="ORF">G4Q52_003981</name>
    <name evidence="19" type="ORF">G9W52_002035</name>
    <name evidence="6" type="ORF">GB238_02485</name>
    <name evidence="10" type="ORF">GB339_17020</name>
    <name evidence="8" type="ORF">GBW44_20025</name>
    <name evidence="7" type="ORF">GBX20_18490</name>
    <name evidence="9" type="ORF">GBY23_18905</name>
    <name evidence="11" type="ORF">GYJ27_02520</name>
</gene>
<evidence type="ECO:0000313" key="19">
    <source>
        <dbReference type="EMBL" id="HAF0817838.1"/>
    </source>
</evidence>
<evidence type="ECO:0000313" key="2">
    <source>
        <dbReference type="EMBL" id="ECT9795499.1"/>
    </source>
</evidence>
<evidence type="ECO:0000313" key="10">
    <source>
        <dbReference type="EMBL" id="HAB5932416.1"/>
    </source>
</evidence>
<dbReference type="EMBL" id="DAAGAZ010000001">
    <property type="protein sequence ID" value="HAB2319259.1"/>
    <property type="molecule type" value="Genomic_DNA"/>
</dbReference>
<dbReference type="EMBL" id="DAASLL010000002">
    <property type="protein sequence ID" value="HAE5989976.1"/>
    <property type="molecule type" value="Genomic_DNA"/>
</dbReference>
<reference evidence="3" key="5">
    <citation type="submission" date="2018-08" db="EMBL/GenBank/DDBJ databases">
        <authorList>
            <consortium name="PulseNet: The National Subtyping Network for Foodborne Disease Surveillance"/>
            <person name="Tarr C.L."/>
            <person name="Trees E."/>
            <person name="Katz L.S."/>
            <person name="Carleton-Romer H.A."/>
            <person name="Stroika S."/>
            <person name="Kucerova Z."/>
            <person name="Roache K.F."/>
            <person name="Sabol A.L."/>
            <person name="Besser J."/>
            <person name="Gerner-Smidt P."/>
        </authorList>
    </citation>
    <scope>NUCLEOTIDE SEQUENCE</scope>
    <source>
        <strain evidence="3">PNUSAS001079</strain>
        <strain evidence="5">PNUSAS006975</strain>
        <strain evidence="4">PNUSAS008398</strain>
    </source>
</reference>
<evidence type="ECO:0000313" key="18">
    <source>
        <dbReference type="EMBL" id="HAE8407884.1"/>
    </source>
</evidence>
<dbReference type="EMBL" id="AALARJ010000016">
    <property type="protein sequence ID" value="ECX7014941.1"/>
    <property type="molecule type" value="Genomic_DNA"/>
</dbReference>
<dbReference type="EMBL" id="DAANPW010000006">
    <property type="protein sequence ID" value="HAD0896717.1"/>
    <property type="molecule type" value="Genomic_DNA"/>
</dbReference>
<dbReference type="Pfam" id="PF23975">
    <property type="entry name" value="DUF7301"/>
    <property type="match status" value="1"/>
</dbReference>
<evidence type="ECO:0000313" key="12">
    <source>
        <dbReference type="EMBL" id="HAD0542843.1"/>
    </source>
</evidence>
<dbReference type="EMBL" id="DAAGQQ010000018">
    <property type="protein sequence ID" value="HAB4165314.1"/>
    <property type="molecule type" value="Genomic_DNA"/>
</dbReference>
<dbReference type="EMBL" id="DAANMW010000015">
    <property type="protein sequence ID" value="HAD0542843.1"/>
    <property type="molecule type" value="Genomic_DNA"/>
</dbReference>
<evidence type="ECO:0000313" key="7">
    <source>
        <dbReference type="EMBL" id="HAB3646987.1"/>
    </source>
</evidence>
<dbReference type="EMBL" id="DAAHOL010000002">
    <property type="protein sequence ID" value="HAB6840699.1"/>
    <property type="molecule type" value="Genomic_DNA"/>
</dbReference>
<comment type="caution">
    <text evidence="17">The sequence shown here is derived from an EMBL/GenBank/DDBJ whole genome shotgun (WGS) entry which is preliminary data.</text>
</comment>
<dbReference type="InterPro" id="IPR055725">
    <property type="entry name" value="DUF7301"/>
</dbReference>
<dbReference type="RefSeq" id="WP_016048823.1">
    <property type="nucleotide sequence ID" value="NZ_CP117398.1"/>
</dbReference>
<reference evidence="2" key="3">
    <citation type="submission" date="2018-07" db="EMBL/GenBank/DDBJ databases">
        <authorList>
            <consortium name="GenomeTrakr network: Whole genome sequencing for foodborne pathogen traceback"/>
        </authorList>
    </citation>
    <scope>NUCLEOTIDE SEQUENCE</scope>
    <source>
        <strain evidence="2">FSIS11704806</strain>
    </source>
</reference>
<reference evidence="17" key="4">
    <citation type="submission" date="2018-07" db="EMBL/GenBank/DDBJ databases">
        <authorList>
            <consortium name="NCBI Pathogen Detection Project"/>
        </authorList>
    </citation>
    <scope>NUCLEOTIDE SEQUENCE</scope>
    <source>
        <strain evidence="15">10-3692</strain>
        <strain evidence="19">12-7051</strain>
        <strain evidence="18">2011-60-1355-1</strain>
        <strain evidence="17">2011-60-474-1</strain>
        <strain evidence="16">2011-60-921-1</strain>
        <strain evidence="6">Salmonella enterica</strain>
        <strain evidence="12">SSI_AA346</strain>
        <strain evidence="11">SSI_AA524</strain>
        <strain evidence="13">SSI_AA604</strain>
        <strain evidence="14">SSI_AA691</strain>
    </source>
</reference>
<evidence type="ECO:0000313" key="1">
    <source>
        <dbReference type="EMBL" id="EBW3630298.1"/>
    </source>
</evidence>